<reference evidence="2" key="1">
    <citation type="submission" date="2020-06" db="EMBL/GenBank/DDBJ databases">
        <authorList>
            <consortium name="Plant Systems Biology data submission"/>
        </authorList>
    </citation>
    <scope>NUCLEOTIDE SEQUENCE</scope>
    <source>
        <strain evidence="2">D6</strain>
    </source>
</reference>
<dbReference type="InterPro" id="IPR015943">
    <property type="entry name" value="WD40/YVTN_repeat-like_dom_sf"/>
</dbReference>
<keyword evidence="1" id="KW-1133">Transmembrane helix</keyword>
<name>A0A9N8HV44_9STRA</name>
<dbReference type="AlphaFoldDB" id="A0A9N8HV44"/>
<comment type="caution">
    <text evidence="2">The sequence shown here is derived from an EMBL/GenBank/DDBJ whole genome shotgun (WGS) entry which is preliminary data.</text>
</comment>
<evidence type="ECO:0000256" key="1">
    <source>
        <dbReference type="SAM" id="Phobius"/>
    </source>
</evidence>
<keyword evidence="1" id="KW-0812">Transmembrane</keyword>
<dbReference type="SUPFAM" id="SSF50965">
    <property type="entry name" value="Galactose oxidase, central domain"/>
    <property type="match status" value="1"/>
</dbReference>
<dbReference type="Gene3D" id="2.130.10.10">
    <property type="entry name" value="YVTN repeat-like/Quinoprotein amine dehydrogenase"/>
    <property type="match status" value="1"/>
</dbReference>
<proteinExistence type="predicted"/>
<dbReference type="EMBL" id="CAICTM010002232">
    <property type="protein sequence ID" value="CAB9528473.1"/>
    <property type="molecule type" value="Genomic_DNA"/>
</dbReference>
<keyword evidence="3" id="KW-1185">Reference proteome</keyword>
<dbReference type="InterPro" id="IPR011043">
    <property type="entry name" value="Gal_Oxase/kelch_b-propeller"/>
</dbReference>
<gene>
    <name evidence="2" type="ORF">SEMRO_2234_G320152.2</name>
</gene>
<dbReference type="OrthoDB" id="408439at2759"/>
<protein>
    <submittedName>
        <fullName evidence="2">Uncharacterized protein</fullName>
    </submittedName>
</protein>
<sequence>MFNLSEWFHARRGFSRAIFLCVNAAILLWWGIPTSNVNVPGEDTSEPQKSAIIDLTAENMKQHRRLAPISGYVQYGGNLVGDSDMGEFGDSVAIDETGTTIVVRELTTGTIRVYENAANRWTQKGQDLTGFPLLFFLSSGRSVAISSDGSIVAVGSPINEVVVVFQYHTSTGMWLQRCSTIVGVLLDGSSN</sequence>
<evidence type="ECO:0000313" key="3">
    <source>
        <dbReference type="Proteomes" id="UP001153069"/>
    </source>
</evidence>
<organism evidence="2 3">
    <name type="scientific">Seminavis robusta</name>
    <dbReference type="NCBI Taxonomy" id="568900"/>
    <lineage>
        <taxon>Eukaryota</taxon>
        <taxon>Sar</taxon>
        <taxon>Stramenopiles</taxon>
        <taxon>Ochrophyta</taxon>
        <taxon>Bacillariophyta</taxon>
        <taxon>Bacillariophyceae</taxon>
        <taxon>Bacillariophycidae</taxon>
        <taxon>Naviculales</taxon>
        <taxon>Naviculaceae</taxon>
        <taxon>Seminavis</taxon>
    </lineage>
</organism>
<keyword evidence="1" id="KW-0472">Membrane</keyword>
<dbReference type="Proteomes" id="UP001153069">
    <property type="component" value="Unassembled WGS sequence"/>
</dbReference>
<evidence type="ECO:0000313" key="2">
    <source>
        <dbReference type="EMBL" id="CAB9528473.1"/>
    </source>
</evidence>
<feature type="transmembrane region" description="Helical" evidence="1">
    <location>
        <begin position="14"/>
        <end position="32"/>
    </location>
</feature>
<accession>A0A9N8HV44</accession>